<dbReference type="InterPro" id="IPR052895">
    <property type="entry name" value="HetReg/Transcr_Mod"/>
</dbReference>
<dbReference type="InterPro" id="IPR011990">
    <property type="entry name" value="TPR-like_helical_dom_sf"/>
</dbReference>
<evidence type="ECO:0000313" key="3">
    <source>
        <dbReference type="Proteomes" id="UP001152300"/>
    </source>
</evidence>
<name>A0A9X0DF04_9HELO</name>
<protein>
    <recommendedName>
        <fullName evidence="1">Heterokaryon incompatibility domain-containing protein</fullName>
    </recommendedName>
</protein>
<dbReference type="InterPro" id="IPR010730">
    <property type="entry name" value="HET"/>
</dbReference>
<dbReference type="EMBL" id="JAPEIS010000014">
    <property type="protein sequence ID" value="KAJ8060060.1"/>
    <property type="molecule type" value="Genomic_DNA"/>
</dbReference>
<accession>A0A9X0DF04</accession>
<dbReference type="Pfam" id="PF06985">
    <property type="entry name" value="HET"/>
    <property type="match status" value="1"/>
</dbReference>
<dbReference type="OrthoDB" id="194358at2759"/>
<evidence type="ECO:0000259" key="1">
    <source>
        <dbReference type="Pfam" id="PF06985"/>
    </source>
</evidence>
<keyword evidence="3" id="KW-1185">Reference proteome</keyword>
<dbReference type="AlphaFoldDB" id="A0A9X0DF04"/>
<reference evidence="2" key="1">
    <citation type="submission" date="2022-11" db="EMBL/GenBank/DDBJ databases">
        <title>Genome Resource of Sclerotinia nivalis Strain SnTB1, a Plant Pathogen Isolated from American Ginseng.</title>
        <authorList>
            <person name="Fan S."/>
        </authorList>
    </citation>
    <scope>NUCLEOTIDE SEQUENCE</scope>
    <source>
        <strain evidence="2">SnTB1</strain>
    </source>
</reference>
<proteinExistence type="predicted"/>
<dbReference type="PANTHER" id="PTHR24148:SF78">
    <property type="entry name" value="HETEROKARYON INCOMPATIBILITY DOMAIN-CONTAINING PROTEIN"/>
    <property type="match status" value="1"/>
</dbReference>
<dbReference type="Gene3D" id="1.25.40.10">
    <property type="entry name" value="Tetratricopeptide repeat domain"/>
    <property type="match status" value="1"/>
</dbReference>
<feature type="domain" description="Heterokaryon incompatibility" evidence="1">
    <location>
        <begin position="51"/>
        <end position="225"/>
    </location>
</feature>
<evidence type="ECO:0000313" key="2">
    <source>
        <dbReference type="EMBL" id="KAJ8060060.1"/>
    </source>
</evidence>
<comment type="caution">
    <text evidence="2">The sequence shown here is derived from an EMBL/GenBank/DDBJ whole genome shotgun (WGS) entry which is preliminary data.</text>
</comment>
<sequence>MSQSLYSSLLLGPNSTRLLRLMPHENENAEITCRLFVYPLHDSIRGGTHLYEALSYAWGGTDNSRSISVNGQNLIVRENLHAALSRLRDPVLERIIWIDAICINQEDPKERGHQVQLMAKIYSKACRVIIWLGEAADDSDRALKEIVIAAEKYNLANFSDEQFINSSDEQFTNSLDEELAIFLNEEFTDSSNEEFKYTSDKTTNQKAILALLRRPWFQRIWVLQEAAAARNILIRCGPAEMDGYAFCLGLASLEISYEADPGLQSLIRSVTYLIRESIFRPKCATSSSNNYSLNIRPLGELMDMYYTHQATDGLDRVYALLAMSSDNPVSAGLLPDYTILWEQLFRQLVKFLLCKEISVDICQTRRMAVIKSKGRVFGTVLSARLATWKHTQIVKINLVSRHKNLPYYEELYNEWKLPTAGKNIQAGDIICFLQGVSKPMIIRPCNDHFDVIMIAANLKVRREHMFPSWSYSSPRFFTTFPRDFLLVWDLEEPQERIGDPVQLQRHLADFSSNSRQDFSNSELGVYTDAKEHSEMGKYSEAGKDPEIRGYSEMVTEKLDELIRLQNVALILQDSKLYEKAEKIFLLVIRTRKHLQGREHPQTLSSIADLRSLYRDPGVLEGSEKLEEMKQLLR</sequence>
<dbReference type="PANTHER" id="PTHR24148">
    <property type="entry name" value="ANKYRIN REPEAT DOMAIN-CONTAINING PROTEIN 39 HOMOLOG-RELATED"/>
    <property type="match status" value="1"/>
</dbReference>
<organism evidence="2 3">
    <name type="scientific">Sclerotinia nivalis</name>
    <dbReference type="NCBI Taxonomy" id="352851"/>
    <lineage>
        <taxon>Eukaryota</taxon>
        <taxon>Fungi</taxon>
        <taxon>Dikarya</taxon>
        <taxon>Ascomycota</taxon>
        <taxon>Pezizomycotina</taxon>
        <taxon>Leotiomycetes</taxon>
        <taxon>Helotiales</taxon>
        <taxon>Sclerotiniaceae</taxon>
        <taxon>Sclerotinia</taxon>
    </lineage>
</organism>
<gene>
    <name evidence="2" type="ORF">OCU04_011669</name>
</gene>
<dbReference type="Proteomes" id="UP001152300">
    <property type="component" value="Unassembled WGS sequence"/>
</dbReference>